<keyword evidence="5" id="KW-1185">Reference proteome</keyword>
<feature type="domain" description="Glycoside hydrolase family 42 N-terminal" evidence="3">
    <location>
        <begin position="4"/>
        <end position="47"/>
    </location>
</feature>
<proteinExistence type="predicted"/>
<evidence type="ECO:0000256" key="1">
    <source>
        <dbReference type="ARBA" id="ARBA00022801"/>
    </source>
</evidence>
<evidence type="ECO:0000313" key="5">
    <source>
        <dbReference type="Proteomes" id="UP001157125"/>
    </source>
</evidence>
<reference evidence="5" key="1">
    <citation type="journal article" date="2019" name="Int. J. Syst. Evol. Microbiol.">
        <title>The Global Catalogue of Microorganisms (GCM) 10K type strain sequencing project: providing services to taxonomists for standard genome sequencing and annotation.</title>
        <authorList>
            <consortium name="The Broad Institute Genomics Platform"/>
            <consortium name="The Broad Institute Genome Sequencing Center for Infectious Disease"/>
            <person name="Wu L."/>
            <person name="Ma J."/>
        </authorList>
    </citation>
    <scope>NUCLEOTIDE SEQUENCE [LARGE SCALE GENOMIC DNA]</scope>
    <source>
        <strain evidence="5">NBRC 112299</strain>
    </source>
</reference>
<gene>
    <name evidence="4" type="ORF">GCM10025876_34770</name>
</gene>
<keyword evidence="2" id="KW-0326">Glycosidase</keyword>
<dbReference type="Pfam" id="PF02449">
    <property type="entry name" value="Glyco_hydro_42"/>
    <property type="match status" value="1"/>
</dbReference>
<evidence type="ECO:0000259" key="3">
    <source>
        <dbReference type="Pfam" id="PF02449"/>
    </source>
</evidence>
<evidence type="ECO:0000256" key="2">
    <source>
        <dbReference type="ARBA" id="ARBA00023295"/>
    </source>
</evidence>
<sequence length="53" mass="6059">MEIFAHADYWTWAEHVDVVADDEYPDHARADSPQRVALVQDLMRSLRGASRGC</sequence>
<protein>
    <recommendedName>
        <fullName evidence="3">Glycoside hydrolase family 42 N-terminal domain-containing protein</fullName>
    </recommendedName>
</protein>
<accession>A0ABQ6IJH6</accession>
<dbReference type="InterPro" id="IPR013529">
    <property type="entry name" value="Glyco_hydro_42_N"/>
</dbReference>
<evidence type="ECO:0000313" key="4">
    <source>
        <dbReference type="EMBL" id="GMA37273.1"/>
    </source>
</evidence>
<name>A0ABQ6IJH6_9MICO</name>
<keyword evidence="1" id="KW-0378">Hydrolase</keyword>
<dbReference type="Proteomes" id="UP001157125">
    <property type="component" value="Unassembled WGS sequence"/>
</dbReference>
<comment type="caution">
    <text evidence="4">The sequence shown here is derived from an EMBL/GenBank/DDBJ whole genome shotgun (WGS) entry which is preliminary data.</text>
</comment>
<dbReference type="Gene3D" id="3.20.20.80">
    <property type="entry name" value="Glycosidases"/>
    <property type="match status" value="1"/>
</dbReference>
<organism evidence="4 5">
    <name type="scientific">Demequina litorisediminis</name>
    <dbReference type="NCBI Taxonomy" id="1849022"/>
    <lineage>
        <taxon>Bacteria</taxon>
        <taxon>Bacillati</taxon>
        <taxon>Actinomycetota</taxon>
        <taxon>Actinomycetes</taxon>
        <taxon>Micrococcales</taxon>
        <taxon>Demequinaceae</taxon>
        <taxon>Demequina</taxon>
    </lineage>
</organism>
<dbReference type="EMBL" id="BSUN01000001">
    <property type="protein sequence ID" value="GMA37273.1"/>
    <property type="molecule type" value="Genomic_DNA"/>
</dbReference>